<evidence type="ECO:0000259" key="1">
    <source>
        <dbReference type="Pfam" id="PF12143"/>
    </source>
</evidence>
<accession>A0ABD2ZUS5</accession>
<dbReference type="PANTHER" id="PTHR36608:SF1">
    <property type="entry name" value="POLYPHENOL OXIDASE C, CHLOROPLASTIC-LIKE"/>
    <property type="match status" value="1"/>
</dbReference>
<dbReference type="PANTHER" id="PTHR36608">
    <property type="entry name" value="POLYPHENOL OXIDASE C, CHLOROPLASTIC-LIKE"/>
    <property type="match status" value="1"/>
</dbReference>
<dbReference type="Proteomes" id="UP001630127">
    <property type="component" value="Unassembled WGS sequence"/>
</dbReference>
<sequence length="218" mass="23728">MSSLSTTTAGTATLSSLHNSPSLASKTLFHIPTTKKSNHQFKVSCKKATEGEQNAFSRRNLLIGLGGVYGAAANLATDPFAFASTTSAADVFPAKLDKVVKILVKRPKNKKKDEDEEILVIEKIEVERDVFVKFDVFINEEDDNPKSTPENTEFGGSFVNLPRKNNKQGKKIKTGLNLSLTEILQDLDAENDDHVLVSLVPRIGCDALTIGGIKIILD</sequence>
<comment type="caution">
    <text evidence="2">The sequence shown here is derived from an EMBL/GenBank/DDBJ whole genome shotgun (WGS) entry which is preliminary data.</text>
</comment>
<dbReference type="InterPro" id="IPR022740">
    <property type="entry name" value="Polyphenol_oxidase_C"/>
</dbReference>
<dbReference type="EMBL" id="JBJUIK010000007">
    <property type="protein sequence ID" value="KAL3522232.1"/>
    <property type="molecule type" value="Genomic_DNA"/>
</dbReference>
<dbReference type="Pfam" id="PF12143">
    <property type="entry name" value="PPO1_KFDV"/>
    <property type="match status" value="1"/>
</dbReference>
<protein>
    <recommendedName>
        <fullName evidence="1">Polyphenol oxidase C-terminal domain-containing protein</fullName>
    </recommendedName>
</protein>
<reference evidence="2 3" key="1">
    <citation type="submission" date="2024-11" db="EMBL/GenBank/DDBJ databases">
        <title>A near-complete genome assembly of Cinchona calisaya.</title>
        <authorList>
            <person name="Lian D.C."/>
            <person name="Zhao X.W."/>
            <person name="Wei L."/>
        </authorList>
    </citation>
    <scope>NUCLEOTIDE SEQUENCE [LARGE SCALE GENOMIC DNA]</scope>
    <source>
        <tissue evidence="2">Nenye</tissue>
    </source>
</reference>
<feature type="domain" description="Polyphenol oxidase C-terminal" evidence="1">
    <location>
        <begin position="92"/>
        <end position="215"/>
    </location>
</feature>
<name>A0ABD2ZUS5_9GENT</name>
<evidence type="ECO:0000313" key="2">
    <source>
        <dbReference type="EMBL" id="KAL3522232.1"/>
    </source>
</evidence>
<gene>
    <name evidence="2" type="ORF">ACH5RR_015066</name>
</gene>
<proteinExistence type="predicted"/>
<keyword evidence="3" id="KW-1185">Reference proteome</keyword>
<dbReference type="AlphaFoldDB" id="A0ABD2ZUS5"/>
<organism evidence="2 3">
    <name type="scientific">Cinchona calisaya</name>
    <dbReference type="NCBI Taxonomy" id="153742"/>
    <lineage>
        <taxon>Eukaryota</taxon>
        <taxon>Viridiplantae</taxon>
        <taxon>Streptophyta</taxon>
        <taxon>Embryophyta</taxon>
        <taxon>Tracheophyta</taxon>
        <taxon>Spermatophyta</taxon>
        <taxon>Magnoliopsida</taxon>
        <taxon>eudicotyledons</taxon>
        <taxon>Gunneridae</taxon>
        <taxon>Pentapetalae</taxon>
        <taxon>asterids</taxon>
        <taxon>lamiids</taxon>
        <taxon>Gentianales</taxon>
        <taxon>Rubiaceae</taxon>
        <taxon>Cinchonoideae</taxon>
        <taxon>Cinchoneae</taxon>
        <taxon>Cinchona</taxon>
    </lineage>
</organism>
<evidence type="ECO:0000313" key="3">
    <source>
        <dbReference type="Proteomes" id="UP001630127"/>
    </source>
</evidence>